<evidence type="ECO:0000313" key="2">
    <source>
        <dbReference type="EMBL" id="KAF0042426.1"/>
    </source>
</evidence>
<feature type="region of interest" description="Disordered" evidence="1">
    <location>
        <begin position="66"/>
        <end position="103"/>
    </location>
</feature>
<evidence type="ECO:0000313" key="3">
    <source>
        <dbReference type="Proteomes" id="UP000438429"/>
    </source>
</evidence>
<dbReference type="Proteomes" id="UP000438429">
    <property type="component" value="Unassembled WGS sequence"/>
</dbReference>
<organism evidence="2 3">
    <name type="scientific">Scophthalmus maximus</name>
    <name type="common">Turbot</name>
    <name type="synonym">Psetta maxima</name>
    <dbReference type="NCBI Taxonomy" id="52904"/>
    <lineage>
        <taxon>Eukaryota</taxon>
        <taxon>Metazoa</taxon>
        <taxon>Chordata</taxon>
        <taxon>Craniata</taxon>
        <taxon>Vertebrata</taxon>
        <taxon>Euteleostomi</taxon>
        <taxon>Actinopterygii</taxon>
        <taxon>Neopterygii</taxon>
        <taxon>Teleostei</taxon>
        <taxon>Neoteleostei</taxon>
        <taxon>Acanthomorphata</taxon>
        <taxon>Carangaria</taxon>
        <taxon>Pleuronectiformes</taxon>
        <taxon>Pleuronectoidei</taxon>
        <taxon>Scophthalmidae</taxon>
        <taxon>Scophthalmus</taxon>
    </lineage>
</organism>
<accession>A0A6A4T4H2</accession>
<evidence type="ECO:0000256" key="1">
    <source>
        <dbReference type="SAM" id="MobiDB-lite"/>
    </source>
</evidence>
<comment type="caution">
    <text evidence="2">The sequence shown here is derived from an EMBL/GenBank/DDBJ whole genome shotgun (WGS) entry which is preliminary data.</text>
</comment>
<dbReference type="AlphaFoldDB" id="A0A6A4T4H2"/>
<sequence>MSAADGPFSQVYVNAERQVCDRVVSQPYIPEVPMWPGECNRTKEIVRQVQLGDGVVDVLRHEGEARGRTVQQGSSLTGARLRTGRWGRGAVDPRGDQEQHGNQERPLCPCHCYLSCKYTKIMNDS</sequence>
<feature type="compositionally biased region" description="Basic and acidic residues" evidence="1">
    <location>
        <begin position="91"/>
        <end position="103"/>
    </location>
</feature>
<reference evidence="2 3" key="1">
    <citation type="submission" date="2019-06" db="EMBL/GenBank/DDBJ databases">
        <title>Draft genomes of female and male turbot (Scophthalmus maximus).</title>
        <authorList>
            <person name="Xu H."/>
            <person name="Xu X.-W."/>
            <person name="Shao C."/>
            <person name="Chen S."/>
        </authorList>
    </citation>
    <scope>NUCLEOTIDE SEQUENCE [LARGE SCALE GENOMIC DNA]</scope>
    <source>
        <strain evidence="2">Ysfricsl-2016a</strain>
        <tissue evidence="2">Blood</tissue>
    </source>
</reference>
<dbReference type="EMBL" id="VEVO01000005">
    <property type="protein sequence ID" value="KAF0042426.1"/>
    <property type="molecule type" value="Genomic_DNA"/>
</dbReference>
<gene>
    <name evidence="2" type="ORF">F2P81_005958</name>
</gene>
<proteinExistence type="predicted"/>
<protein>
    <submittedName>
        <fullName evidence="2">Uncharacterized protein</fullName>
    </submittedName>
</protein>
<name>A0A6A4T4H2_SCOMX</name>